<dbReference type="PROSITE" id="PS50088">
    <property type="entry name" value="ANK_REPEAT"/>
    <property type="match status" value="2"/>
</dbReference>
<dbReference type="InterPro" id="IPR039323">
    <property type="entry name" value="ANKRD_45/46/60"/>
</dbReference>
<keyword evidence="3" id="KW-1185">Reference proteome</keyword>
<name>A0A3P8WQ45_CYNSE</name>
<dbReference type="SMART" id="SM00248">
    <property type="entry name" value="ANK"/>
    <property type="match status" value="3"/>
</dbReference>
<feature type="repeat" description="ANK" evidence="1">
    <location>
        <begin position="78"/>
        <end position="110"/>
    </location>
</feature>
<keyword evidence="1" id="KW-0040">ANK repeat</keyword>
<dbReference type="Ensembl" id="ENSCSET00000027163.1">
    <property type="protein sequence ID" value="ENSCSEP00000026805.1"/>
    <property type="gene ID" value="ENSCSEG00000017114.1"/>
</dbReference>
<dbReference type="CTD" id="339416"/>
<dbReference type="SUPFAM" id="SSF100934">
    <property type="entry name" value="Heat shock protein 70kD (HSP70), C-terminal subdomain"/>
    <property type="match status" value="1"/>
</dbReference>
<dbReference type="InParanoid" id="A0A3P8WQ45"/>
<dbReference type="Gene3D" id="1.25.40.20">
    <property type="entry name" value="Ankyrin repeat-containing domain"/>
    <property type="match status" value="1"/>
</dbReference>
<dbReference type="STRING" id="244447.ENSCSEP00000026805"/>
<reference evidence="2" key="2">
    <citation type="submission" date="2025-08" db="UniProtKB">
        <authorList>
            <consortium name="Ensembl"/>
        </authorList>
    </citation>
    <scope>IDENTIFICATION</scope>
</reference>
<dbReference type="AlphaFoldDB" id="A0A3P8WQ45"/>
<sequence length="208" mass="23865">MTTVQKDMIKDVLYEDAESIMLCLQGRVVMENEEDKDVFNKKDEFGRNVLITASMLGRSDMVRELVQHGAQVNEQSTRGYSSLHLAACWGHLETVKTLIELQADTQVVTFKGERPVDLARRYSRTDCVDCLLLAEAKQDLISFITFIKERMSDTDKKLPKDEKTLCTRTCAAKLDWIQKFENPTVADFLAQKKEMEEILQHILIKLTT</sequence>
<dbReference type="PANTHER" id="PTHR22677:SF4">
    <property type="entry name" value="USHER SYNDROME TYPE-1G PROTEIN-LIKE PROTEIN"/>
    <property type="match status" value="1"/>
</dbReference>
<dbReference type="Pfam" id="PF12796">
    <property type="entry name" value="Ank_2"/>
    <property type="match status" value="1"/>
</dbReference>
<dbReference type="FunCoup" id="A0A3P8WQ45">
    <property type="interactions" value="181"/>
</dbReference>
<evidence type="ECO:0000313" key="2">
    <source>
        <dbReference type="Ensembl" id="ENSCSEP00000026805.1"/>
    </source>
</evidence>
<organism evidence="2 3">
    <name type="scientific">Cynoglossus semilaevis</name>
    <name type="common">Tongue sole</name>
    <dbReference type="NCBI Taxonomy" id="244447"/>
    <lineage>
        <taxon>Eukaryota</taxon>
        <taxon>Metazoa</taxon>
        <taxon>Chordata</taxon>
        <taxon>Craniata</taxon>
        <taxon>Vertebrata</taxon>
        <taxon>Euteleostomi</taxon>
        <taxon>Actinopterygii</taxon>
        <taxon>Neopterygii</taxon>
        <taxon>Teleostei</taxon>
        <taxon>Neoteleostei</taxon>
        <taxon>Acanthomorphata</taxon>
        <taxon>Carangaria</taxon>
        <taxon>Pleuronectiformes</taxon>
        <taxon>Pleuronectoidei</taxon>
        <taxon>Cynoglossidae</taxon>
        <taxon>Cynoglossinae</taxon>
        <taxon>Cynoglossus</taxon>
    </lineage>
</organism>
<dbReference type="InterPro" id="IPR036770">
    <property type="entry name" value="Ankyrin_rpt-contain_sf"/>
</dbReference>
<dbReference type="RefSeq" id="XP_008332940.1">
    <property type="nucleotide sequence ID" value="XM_008334718.3"/>
</dbReference>
<dbReference type="InterPro" id="IPR029048">
    <property type="entry name" value="HSP70_C_sf"/>
</dbReference>
<dbReference type="GeneID" id="103396578"/>
<reference evidence="2 3" key="1">
    <citation type="journal article" date="2014" name="Nat. Genet.">
        <title>Whole-genome sequence of a flatfish provides insights into ZW sex chromosome evolution and adaptation to a benthic lifestyle.</title>
        <authorList>
            <person name="Chen S."/>
            <person name="Zhang G."/>
            <person name="Shao C."/>
            <person name="Huang Q."/>
            <person name="Liu G."/>
            <person name="Zhang P."/>
            <person name="Song W."/>
            <person name="An N."/>
            <person name="Chalopin D."/>
            <person name="Volff J.N."/>
            <person name="Hong Y."/>
            <person name="Li Q."/>
            <person name="Sha Z."/>
            <person name="Zhou H."/>
            <person name="Xie M."/>
            <person name="Yu Q."/>
            <person name="Liu Y."/>
            <person name="Xiang H."/>
            <person name="Wang N."/>
            <person name="Wu K."/>
            <person name="Yang C."/>
            <person name="Zhou Q."/>
            <person name="Liao X."/>
            <person name="Yang L."/>
            <person name="Hu Q."/>
            <person name="Zhang J."/>
            <person name="Meng L."/>
            <person name="Jin L."/>
            <person name="Tian Y."/>
            <person name="Lian J."/>
            <person name="Yang J."/>
            <person name="Miao G."/>
            <person name="Liu S."/>
            <person name="Liang Z."/>
            <person name="Yan F."/>
            <person name="Li Y."/>
            <person name="Sun B."/>
            <person name="Zhang H."/>
            <person name="Zhang J."/>
            <person name="Zhu Y."/>
            <person name="Du M."/>
            <person name="Zhao Y."/>
            <person name="Schartl M."/>
            <person name="Tang Q."/>
            <person name="Wang J."/>
        </authorList>
    </citation>
    <scope>NUCLEOTIDE SEQUENCE</scope>
</reference>
<feature type="repeat" description="ANK" evidence="1">
    <location>
        <begin position="45"/>
        <end position="77"/>
    </location>
</feature>
<dbReference type="PANTHER" id="PTHR22677">
    <property type="entry name" value="ANKYRIN REPEAT DOMAIN-CONTAINING PROTEIN 60"/>
    <property type="match status" value="1"/>
</dbReference>
<dbReference type="Gene3D" id="1.20.1270.10">
    <property type="match status" value="1"/>
</dbReference>
<dbReference type="GeneTree" id="ENSGT00390000008829"/>
<dbReference type="SUPFAM" id="SSF48403">
    <property type="entry name" value="Ankyrin repeat"/>
    <property type="match status" value="1"/>
</dbReference>
<dbReference type="KEGG" id="csem:103396578"/>
<dbReference type="InterPro" id="IPR002110">
    <property type="entry name" value="Ankyrin_rpt"/>
</dbReference>
<evidence type="ECO:0000313" key="3">
    <source>
        <dbReference type="Proteomes" id="UP000265120"/>
    </source>
</evidence>
<accession>A0A3P8WQ45</accession>
<evidence type="ECO:0000256" key="1">
    <source>
        <dbReference type="PROSITE-ProRule" id="PRU00023"/>
    </source>
</evidence>
<dbReference type="OrthoDB" id="194358at2759"/>
<reference evidence="2" key="3">
    <citation type="submission" date="2025-09" db="UniProtKB">
        <authorList>
            <consortium name="Ensembl"/>
        </authorList>
    </citation>
    <scope>IDENTIFICATION</scope>
</reference>
<dbReference type="PROSITE" id="PS50297">
    <property type="entry name" value="ANK_REP_REGION"/>
    <property type="match status" value="1"/>
</dbReference>
<dbReference type="Proteomes" id="UP000265120">
    <property type="component" value="Chromosome 20"/>
</dbReference>
<dbReference type="OMA" id="ATPRKFW"/>
<protein>
    <submittedName>
        <fullName evidence="2">Ankyrin repeat domain 45</fullName>
    </submittedName>
</protein>
<proteinExistence type="predicted"/>